<dbReference type="AlphaFoldDB" id="A0A2W4QWS3"/>
<reference evidence="2 3" key="1">
    <citation type="journal article" date="2018" name="Aquat. Microb. Ecol.">
        <title>Gammaproteobacterial methanotrophs dominate.</title>
        <authorList>
            <person name="Rissanen A.J."/>
            <person name="Saarenheimo J."/>
            <person name="Tiirola M."/>
            <person name="Peura S."/>
            <person name="Aalto S.L."/>
            <person name="Karvinen A."/>
            <person name="Nykanen H."/>
        </authorList>
    </citation>
    <scope>NUCLEOTIDE SEQUENCE [LARGE SCALE GENOMIC DNA]</scope>
    <source>
        <strain evidence="2">AMbin10</strain>
    </source>
</reference>
<gene>
    <name evidence="2" type="ORF">DM484_16555</name>
</gene>
<name>A0A2W4QWS3_9GAMM</name>
<sequence>MKQFIKIGLSLGLLGATVVAPVHANDLGRAKYVLLISVDGLHSLDVANYVAANPNSALAQLSSHGITYSNAKTPANSDSFPGLMALTTGGSPNSTGLLYDVSYSRDIYDPTNTNCSGQPGNTMVFDESIDLYDANNVSQNVINPAALPRYKDANGKCSPLYPHNAIHTNTIFEVVKANGGHTAWADKHPAYDWVNGPSGTGVDDLYTPEITNVNGFDNTVSVVCTAYNDSLKVQGVLNQIIGLTHDGKSGAGVPTVFGMNFQAVSVGQKVSLNNKAGLCPTDTDPTINKQPGGYLNGSGTPTPVLSYALKFVDASLNQMITALKNEGIYDSTLFVVSAKHGQSPINPAKVNKPGHFADLVAALPDAGTNPAAQAIANANNCSTGPCGFVQDDDIALIWLQDQTQAQAVANYLNTNAKALFIDEVMAGNELTLKFNNPLSDTRTPDIIVQPQYGTIYTTSGSKNAEHGGFSYSDTNVGLVVSNPEIKSLTVTTPVATSQVAVTILKALGIDPNKLQAVVKEGTQELPFLFNQQTCLLDWAETAYPTLFAPGGSATTQTSPPFTYRFYPGTNSYVGFSSTDNHVYYKGPNGVLQDEGDLTTWTNKAGC</sequence>
<dbReference type="SUPFAM" id="SSF53649">
    <property type="entry name" value="Alkaline phosphatase-like"/>
    <property type="match status" value="1"/>
</dbReference>
<accession>A0A2W4QWS3</accession>
<dbReference type="Pfam" id="PF01663">
    <property type="entry name" value="Phosphodiest"/>
    <property type="match status" value="1"/>
</dbReference>
<proteinExistence type="predicted"/>
<protein>
    <recommendedName>
        <fullName evidence="4">Alkaline phosphatase family protein</fullName>
    </recommendedName>
</protein>
<dbReference type="Gene3D" id="3.40.720.10">
    <property type="entry name" value="Alkaline Phosphatase, subunit A"/>
    <property type="match status" value="1"/>
</dbReference>
<feature type="chain" id="PRO_5015936331" description="Alkaline phosphatase family protein" evidence="1">
    <location>
        <begin position="25"/>
        <end position="606"/>
    </location>
</feature>
<dbReference type="EMBL" id="QJPH01000359">
    <property type="protein sequence ID" value="PZN76445.1"/>
    <property type="molecule type" value="Genomic_DNA"/>
</dbReference>
<dbReference type="Proteomes" id="UP000249396">
    <property type="component" value="Unassembled WGS sequence"/>
</dbReference>
<dbReference type="InterPro" id="IPR002591">
    <property type="entry name" value="Phosphodiest/P_Trfase"/>
</dbReference>
<evidence type="ECO:0000256" key="1">
    <source>
        <dbReference type="SAM" id="SignalP"/>
    </source>
</evidence>
<evidence type="ECO:0000313" key="3">
    <source>
        <dbReference type="Proteomes" id="UP000249396"/>
    </source>
</evidence>
<dbReference type="InterPro" id="IPR017850">
    <property type="entry name" value="Alkaline_phosphatase_core_sf"/>
</dbReference>
<evidence type="ECO:0008006" key="4">
    <source>
        <dbReference type="Google" id="ProtNLM"/>
    </source>
</evidence>
<organism evidence="2 3">
    <name type="scientific">Candidatus Methylumidiphilus alinenensis</name>
    <dbReference type="NCBI Taxonomy" id="2202197"/>
    <lineage>
        <taxon>Bacteria</taxon>
        <taxon>Pseudomonadati</taxon>
        <taxon>Pseudomonadota</taxon>
        <taxon>Gammaproteobacteria</taxon>
        <taxon>Methylococcales</taxon>
        <taxon>Candidatus Methylumidiphilus</taxon>
    </lineage>
</organism>
<evidence type="ECO:0000313" key="2">
    <source>
        <dbReference type="EMBL" id="PZN76445.1"/>
    </source>
</evidence>
<keyword evidence="1" id="KW-0732">Signal</keyword>
<feature type="signal peptide" evidence="1">
    <location>
        <begin position="1"/>
        <end position="24"/>
    </location>
</feature>
<comment type="caution">
    <text evidence="2">The sequence shown here is derived from an EMBL/GenBank/DDBJ whole genome shotgun (WGS) entry which is preliminary data.</text>
</comment>